<dbReference type="OrthoDB" id="9761519at2"/>
<organism evidence="1 2">
    <name type="scientific">Pseudonocardia cypriaca</name>
    <dbReference type="NCBI Taxonomy" id="882449"/>
    <lineage>
        <taxon>Bacteria</taxon>
        <taxon>Bacillati</taxon>
        <taxon>Actinomycetota</taxon>
        <taxon>Actinomycetes</taxon>
        <taxon>Pseudonocardiales</taxon>
        <taxon>Pseudonocardiaceae</taxon>
        <taxon>Pseudonocardia</taxon>
    </lineage>
</organism>
<dbReference type="InterPro" id="IPR053161">
    <property type="entry name" value="Ulvan_degrading_GH"/>
</dbReference>
<dbReference type="SUPFAM" id="SSF49785">
    <property type="entry name" value="Galactose-binding domain-like"/>
    <property type="match status" value="1"/>
</dbReference>
<dbReference type="AlphaFoldDB" id="A0A543GBU4"/>
<dbReference type="Gene3D" id="3.40.50.880">
    <property type="match status" value="1"/>
</dbReference>
<dbReference type="Gene3D" id="2.60.120.260">
    <property type="entry name" value="Galactose-binding domain-like"/>
    <property type="match status" value="1"/>
</dbReference>
<dbReference type="RefSeq" id="WP_142097245.1">
    <property type="nucleotide sequence ID" value="NZ_VFPH01000001.1"/>
</dbReference>
<dbReference type="InterPro" id="IPR029062">
    <property type="entry name" value="Class_I_gatase-like"/>
</dbReference>
<dbReference type="Pfam" id="PF17132">
    <property type="entry name" value="Glyco_hydro_106"/>
    <property type="match status" value="2"/>
</dbReference>
<dbReference type="EMBL" id="VFPH01000001">
    <property type="protein sequence ID" value="TQM43546.1"/>
    <property type="molecule type" value="Genomic_DNA"/>
</dbReference>
<dbReference type="PANTHER" id="PTHR36848">
    <property type="entry name" value="DNA-BINDING PROTEIN (PUTATIVE SECRETED PROTEIN)-RELATED"/>
    <property type="match status" value="1"/>
</dbReference>
<keyword evidence="2" id="KW-1185">Reference proteome</keyword>
<protein>
    <submittedName>
        <fullName evidence="1">Alpha-L-rhamnosidase-like protein</fullName>
    </submittedName>
</protein>
<gene>
    <name evidence="1" type="ORF">FB388_0893</name>
</gene>
<name>A0A543GBU4_9PSEU</name>
<dbReference type="Proteomes" id="UP000319818">
    <property type="component" value="Unassembled WGS sequence"/>
</dbReference>
<evidence type="ECO:0000313" key="2">
    <source>
        <dbReference type="Proteomes" id="UP000319818"/>
    </source>
</evidence>
<comment type="caution">
    <text evidence="1">The sequence shown here is derived from an EMBL/GenBank/DDBJ whole genome shotgun (WGS) entry which is preliminary data.</text>
</comment>
<proteinExistence type="predicted"/>
<dbReference type="PANTHER" id="PTHR36848:SF2">
    <property type="entry name" value="SECRETED PROTEIN"/>
    <property type="match status" value="1"/>
</dbReference>
<accession>A0A543GBU4</accession>
<reference evidence="1 2" key="1">
    <citation type="submission" date="2019-06" db="EMBL/GenBank/DDBJ databases">
        <title>Sequencing the genomes of 1000 actinobacteria strains.</title>
        <authorList>
            <person name="Klenk H.-P."/>
        </authorList>
    </citation>
    <scope>NUCLEOTIDE SEQUENCE [LARGE SCALE GENOMIC DNA]</scope>
    <source>
        <strain evidence="1 2">DSM 45511</strain>
    </source>
</reference>
<dbReference type="CDD" id="cd03143">
    <property type="entry name" value="A4_beta-galactosidase_middle_domain"/>
    <property type="match status" value="1"/>
</dbReference>
<evidence type="ECO:0000313" key="1">
    <source>
        <dbReference type="EMBL" id="TQM43546.1"/>
    </source>
</evidence>
<dbReference type="InterPro" id="IPR008979">
    <property type="entry name" value="Galactose-bd-like_sf"/>
</dbReference>
<sequence>MPSAGQAVRTLREGFAAPPPDGRVMMRWWWFGPFVEEAELARELEAMAAAGIGGVEVAFVYPLSADADRDGDGFLSERHLSRLRFAAETASRLGLRFDVTLGSGWSYGGPHITDATAARRLRWDAREVSPRPLRIAAARPWPGEELVAAYIGDGSEQEPPTRWEQLPARDGAVEVPAGSGPRMVLLAVSSPTGQNVKRAAAGAEGPVLDHHFSRAATEAHLLAVADPILDAVPSELVTAVFCDSLEVYAADWTPALPAEFRARRGYDLLPELPLLHTPGEGSARVRTDVAATLGELYEENFVAVVREWARAHDVLFRIQSYGQPPGTLSAYRYADLPEGEGWGWRSVTQTKWATSAAHLYDRPVVSSETWTWVHSPSFAATPLDLAGEAHEHLLLGVNQLVGHGWPYSPPDAPPPGWIFYASGALNDANPWWPAMPELTRYLHRLCWLLRQGEPVVDVALYAPGRDAAQRFTPGTRGYLDLWHATREHIGESLPAELRDAGYDYDLVDDTALQEADWSRYRVVVLPNVCDLPEPTARLLEKHVAAGGAVVTVEDVDELLPALAAIVAPDAATGPDIGVVHRRAGEADVYFVANTGPAPRAFTFRPRDAAASFERWDARTGRAHLVTAHDGGVPLELQPYEAAVLVALPAPEPDVPAQPPAGPVETVDLAGPWTVTYADAPDVRQDVALPHRWEDDPGRADHSGGATYETTVDVPAERLGGRVLLDLGPVRPRELDDHGERGLCGASFRAEVTAPVGEVAQVVVNGTDCGWAWAPPYAVDVTEALRAGENAIAVRVLNTGLGALRAATELTATVEAVTRTYGRRFRMQDLELAQRPTTSGLRDVPALRFS</sequence>